<protein>
    <recommendedName>
        <fullName evidence="17">TonB-dependent receptor</fullName>
    </recommendedName>
</protein>
<keyword evidence="9" id="KW-0675">Receptor</keyword>
<keyword evidence="6" id="KW-0732">Signal</keyword>
<gene>
    <name evidence="15" type="ORF">BTA35_0210065</name>
</gene>
<dbReference type="GO" id="GO:0009279">
    <property type="term" value="C:cell outer membrane"/>
    <property type="evidence" value="ECO:0007669"/>
    <property type="project" value="UniProtKB-SubCell"/>
</dbReference>
<dbReference type="Pfam" id="PF00593">
    <property type="entry name" value="TonB_dep_Rec_b-barrel"/>
    <property type="match status" value="1"/>
</dbReference>
<keyword evidence="5 11" id="KW-0812">Transmembrane</keyword>
<dbReference type="GO" id="GO:0044718">
    <property type="term" value="P:siderophore transmembrane transport"/>
    <property type="evidence" value="ECO:0007669"/>
    <property type="project" value="TreeGrafter"/>
</dbReference>
<dbReference type="GO" id="GO:0015344">
    <property type="term" value="F:siderophore uptake transmembrane transporter activity"/>
    <property type="evidence" value="ECO:0007669"/>
    <property type="project" value="TreeGrafter"/>
</dbReference>
<keyword evidence="16" id="KW-1185">Reference proteome</keyword>
<organism evidence="15 16">
    <name type="scientific">Oceanospirillum linum</name>
    <dbReference type="NCBI Taxonomy" id="966"/>
    <lineage>
        <taxon>Bacteria</taxon>
        <taxon>Pseudomonadati</taxon>
        <taxon>Pseudomonadota</taxon>
        <taxon>Gammaproteobacteria</taxon>
        <taxon>Oceanospirillales</taxon>
        <taxon>Oceanospirillaceae</taxon>
        <taxon>Oceanospirillum</taxon>
    </lineage>
</organism>
<reference evidence="15" key="1">
    <citation type="submission" date="2017-02" db="EMBL/GenBank/DDBJ databases">
        <title>Draft Genome Sequence of the Salt Water Bacterium Oceanospirillum linum ATCC 11336.</title>
        <authorList>
            <person name="Trachtenberg A.M."/>
            <person name="Carney J.G."/>
            <person name="Linnane J.D."/>
            <person name="Rheaume B.A."/>
            <person name="Pitts N.L."/>
            <person name="Mykles D.L."/>
            <person name="Maclea K.S."/>
        </authorList>
    </citation>
    <scope>NUCLEOTIDE SEQUENCE [LARGE SCALE GENOMIC DNA]</scope>
    <source>
        <strain evidence="15">ATCC 11336</strain>
    </source>
</reference>
<feature type="domain" description="TonB-dependent receptor plug" evidence="14">
    <location>
        <begin position="26"/>
        <end position="130"/>
    </location>
</feature>
<evidence type="ECO:0000256" key="5">
    <source>
        <dbReference type="ARBA" id="ARBA00022692"/>
    </source>
</evidence>
<keyword evidence="8 11" id="KW-0472">Membrane</keyword>
<dbReference type="Gene3D" id="2.40.170.20">
    <property type="entry name" value="TonB-dependent receptor, beta-barrel domain"/>
    <property type="match status" value="1"/>
</dbReference>
<dbReference type="AlphaFoldDB" id="A0A1T1HC52"/>
<dbReference type="PROSITE" id="PS52016">
    <property type="entry name" value="TONB_DEPENDENT_REC_3"/>
    <property type="match status" value="1"/>
</dbReference>
<dbReference type="SUPFAM" id="SSF56935">
    <property type="entry name" value="Porins"/>
    <property type="match status" value="1"/>
</dbReference>
<evidence type="ECO:0000256" key="1">
    <source>
        <dbReference type="ARBA" id="ARBA00004571"/>
    </source>
</evidence>
<name>A0A1T1HC52_OCELI</name>
<evidence type="ECO:0000313" key="15">
    <source>
        <dbReference type="EMBL" id="OOV87431.1"/>
    </source>
</evidence>
<accession>A0A1T1HC52</accession>
<evidence type="ECO:0000256" key="11">
    <source>
        <dbReference type="PROSITE-ProRule" id="PRU01360"/>
    </source>
</evidence>
<sequence length="647" mass="71107">MLSADDGVSGEETWVVTGTRTERLLEDAPIRTEVVSREQLDTLHARNVAEALKTVPGLMLKDIHGKGGQEVWLQGLDADRVLILVNGRPVTASTGSSVDVSQLATADIERIEVVKGATSALYGSSAMGGVVNIITRRPDKEFSLSVTADAGSYGQGNIGNSDLSLGGREQDISSRYGQLNLGMNKGNWSAVLNGSIRDTDGYDLDLDTPSRDGSSGTKTNVSARLAYEAASGHEYFVEPSYYKEDLVAENLLFTPGVGYRDKTEVAERKHLDAGARFQFGEDKLALYLTHEAFSDITEKGDIRTAEQKILRGSVQWDTPLTDNQLLTLGADLSQAELEQYLDKPTLTGYQRTDEIGNGTDNKSAELFVQNDIFLGSHWELLPGVRYQYDSDFGSHYTPKVNVSYTPDWLDSAEVRIRAGVGMGYRVPNLKERYYVFDHSNLGYMVMGNPDLQPERSDSYQIGAELSFPSGLSVDLSLYRNNLTDLITSATNADHPRSTPSVVIYEYLNIDRATITGAELALKGQWRNLVYWDAALTLMDTENASTGKQLTGRPQQQFKTGLTLKPGSGFSASLLGSYESKSFSDVDNEHYTPAWSTWDLKLNQQINPHLKVYLGVDNLADVTKDPSDPNDQGPHPGRFVYSGLRVDL</sequence>
<proteinExistence type="inferred from homology"/>
<evidence type="ECO:0000256" key="2">
    <source>
        <dbReference type="ARBA" id="ARBA00008143"/>
    </source>
</evidence>
<evidence type="ECO:0000256" key="12">
    <source>
        <dbReference type="RuleBase" id="RU003357"/>
    </source>
</evidence>
<dbReference type="CDD" id="cd01347">
    <property type="entry name" value="ligand_gated_channel"/>
    <property type="match status" value="1"/>
</dbReference>
<keyword evidence="7 12" id="KW-0798">TonB box</keyword>
<keyword evidence="4 11" id="KW-1134">Transmembrane beta strand</keyword>
<dbReference type="PANTHER" id="PTHR30069:SF29">
    <property type="entry name" value="HEMOGLOBIN AND HEMOGLOBIN-HAPTOGLOBIN-BINDING PROTEIN 1-RELATED"/>
    <property type="match status" value="1"/>
</dbReference>
<evidence type="ECO:0000259" key="14">
    <source>
        <dbReference type="Pfam" id="PF07715"/>
    </source>
</evidence>
<evidence type="ECO:0000256" key="10">
    <source>
        <dbReference type="ARBA" id="ARBA00023237"/>
    </source>
</evidence>
<dbReference type="EMBL" id="MTSD02000003">
    <property type="protein sequence ID" value="OOV87431.1"/>
    <property type="molecule type" value="Genomic_DNA"/>
</dbReference>
<feature type="domain" description="TonB-dependent receptor-like beta-barrel" evidence="13">
    <location>
        <begin position="188"/>
        <end position="618"/>
    </location>
</feature>
<comment type="subcellular location">
    <subcellularLocation>
        <location evidence="1 11">Cell outer membrane</location>
        <topology evidence="1 11">Multi-pass membrane protein</topology>
    </subcellularLocation>
</comment>
<dbReference type="InterPro" id="IPR012910">
    <property type="entry name" value="Plug_dom"/>
</dbReference>
<dbReference type="InterPro" id="IPR039426">
    <property type="entry name" value="TonB-dep_rcpt-like"/>
</dbReference>
<keyword evidence="10 11" id="KW-0998">Cell outer membrane</keyword>
<evidence type="ECO:0000259" key="13">
    <source>
        <dbReference type="Pfam" id="PF00593"/>
    </source>
</evidence>
<dbReference type="Gene3D" id="2.170.130.10">
    <property type="entry name" value="TonB-dependent receptor, plug domain"/>
    <property type="match status" value="1"/>
</dbReference>
<evidence type="ECO:0000256" key="8">
    <source>
        <dbReference type="ARBA" id="ARBA00023136"/>
    </source>
</evidence>
<dbReference type="InterPro" id="IPR036942">
    <property type="entry name" value="Beta-barrel_TonB_sf"/>
</dbReference>
<evidence type="ECO:0000256" key="6">
    <source>
        <dbReference type="ARBA" id="ARBA00022729"/>
    </source>
</evidence>
<dbReference type="STRING" id="966.BTA35_0210065"/>
<comment type="caution">
    <text evidence="15">The sequence shown here is derived from an EMBL/GenBank/DDBJ whole genome shotgun (WGS) entry which is preliminary data.</text>
</comment>
<evidence type="ECO:0008006" key="17">
    <source>
        <dbReference type="Google" id="ProtNLM"/>
    </source>
</evidence>
<dbReference type="Pfam" id="PF07715">
    <property type="entry name" value="Plug"/>
    <property type="match status" value="1"/>
</dbReference>
<comment type="similarity">
    <text evidence="2">Belongs to the TonB-dependent receptor family. Hemoglobin/haptoglobin binding protein subfamily.</text>
</comment>
<dbReference type="InterPro" id="IPR000531">
    <property type="entry name" value="Beta-barrel_TonB"/>
</dbReference>
<evidence type="ECO:0000313" key="16">
    <source>
        <dbReference type="Proteomes" id="UP000190064"/>
    </source>
</evidence>
<keyword evidence="3 11" id="KW-0813">Transport</keyword>
<evidence type="ECO:0000256" key="7">
    <source>
        <dbReference type="ARBA" id="ARBA00023077"/>
    </source>
</evidence>
<dbReference type="PANTHER" id="PTHR30069">
    <property type="entry name" value="TONB-DEPENDENT OUTER MEMBRANE RECEPTOR"/>
    <property type="match status" value="1"/>
</dbReference>
<evidence type="ECO:0000256" key="4">
    <source>
        <dbReference type="ARBA" id="ARBA00022452"/>
    </source>
</evidence>
<dbReference type="InterPro" id="IPR037066">
    <property type="entry name" value="Plug_dom_sf"/>
</dbReference>
<evidence type="ECO:0000256" key="3">
    <source>
        <dbReference type="ARBA" id="ARBA00022448"/>
    </source>
</evidence>
<dbReference type="Proteomes" id="UP000190064">
    <property type="component" value="Unassembled WGS sequence"/>
</dbReference>
<evidence type="ECO:0000256" key="9">
    <source>
        <dbReference type="ARBA" id="ARBA00023170"/>
    </source>
</evidence>